<dbReference type="InterPro" id="IPR036291">
    <property type="entry name" value="NAD(P)-bd_dom_sf"/>
</dbReference>
<dbReference type="Gene3D" id="3.40.50.720">
    <property type="entry name" value="NAD(P)-binding Rossmann-like Domain"/>
    <property type="match status" value="1"/>
</dbReference>
<keyword evidence="2" id="KW-0472">Membrane</keyword>
<dbReference type="PANTHER" id="PTHR24322">
    <property type="entry name" value="PKSB"/>
    <property type="match status" value="1"/>
</dbReference>
<accession>A0A1G4JJ95</accession>
<feature type="transmembrane region" description="Helical" evidence="2">
    <location>
        <begin position="37"/>
        <end position="55"/>
    </location>
</feature>
<comment type="similarity">
    <text evidence="1">Belongs to the short-chain dehydrogenases/reductases (SDR) family.</text>
</comment>
<keyword evidence="2" id="KW-1133">Transmembrane helix</keyword>
<dbReference type="Pfam" id="PF00106">
    <property type="entry name" value="adh_short"/>
    <property type="match status" value="1"/>
</dbReference>
<dbReference type="AlphaFoldDB" id="A0A1G4JJ95"/>
<name>A0A1G4JJ95_9SACH</name>
<evidence type="ECO:0000256" key="2">
    <source>
        <dbReference type="SAM" id="Phobius"/>
    </source>
</evidence>
<proteinExistence type="inferred from homology"/>
<dbReference type="InterPro" id="IPR002347">
    <property type="entry name" value="SDR_fam"/>
</dbReference>
<keyword evidence="2" id="KW-0812">Transmembrane</keyword>
<dbReference type="OrthoDB" id="5840532at2759"/>
<evidence type="ECO:0000256" key="1">
    <source>
        <dbReference type="RuleBase" id="RU000363"/>
    </source>
</evidence>
<dbReference type="PRINTS" id="PR00081">
    <property type="entry name" value="GDHRDH"/>
</dbReference>
<organism evidence="3 4">
    <name type="scientific">Lachancea meyersii CBS 8951</name>
    <dbReference type="NCBI Taxonomy" id="1266667"/>
    <lineage>
        <taxon>Eukaryota</taxon>
        <taxon>Fungi</taxon>
        <taxon>Dikarya</taxon>
        <taxon>Ascomycota</taxon>
        <taxon>Saccharomycotina</taxon>
        <taxon>Saccharomycetes</taxon>
        <taxon>Saccharomycetales</taxon>
        <taxon>Saccharomycetaceae</taxon>
        <taxon>Lachancea</taxon>
    </lineage>
</organism>
<evidence type="ECO:0000313" key="3">
    <source>
        <dbReference type="EMBL" id="SCU90389.1"/>
    </source>
</evidence>
<dbReference type="PRINTS" id="PR00080">
    <property type="entry name" value="SDRFAMILY"/>
</dbReference>
<dbReference type="PANTHER" id="PTHR24322:SF743">
    <property type="entry name" value="AER111WP"/>
    <property type="match status" value="1"/>
</dbReference>
<protein>
    <submittedName>
        <fullName evidence="3">LAME_0E08328g1_1</fullName>
    </submittedName>
</protein>
<dbReference type="Proteomes" id="UP000191144">
    <property type="component" value="Chromosome E"/>
</dbReference>
<dbReference type="SUPFAM" id="SSF51735">
    <property type="entry name" value="NAD(P)-binding Rossmann-fold domains"/>
    <property type="match status" value="1"/>
</dbReference>
<sequence>MDIDFVFWNLVGPVLRFPICLAVIISTFTNLDLEKTYLPLVGFSTVLSFGVWLNGRFKTRGNWVPLDQMKNATCVVTGGSSGLGLALVKTLLSRFKNAKVVIVDINTPQIADPRLTFYNCDLNNRLGVERTLSLIKKSHTKVDVLINNAGVRSKYKTYQTLQREEVDQVFQINVFAPMRFIQELIPKDPAKCQFYCVTVASALGVCPPAHASCYGASKAASIAFHEAWTQELRPGDKIRTLLVTPGQLSTKMFGGFVPPQQFFAPLVQPDELARVIVENCRIGARGEISAPLYANFMGLMRVFPYILNHYARRLSGIDSSLPSAEPH</sequence>
<dbReference type="EMBL" id="LT598481">
    <property type="protein sequence ID" value="SCU90389.1"/>
    <property type="molecule type" value="Genomic_DNA"/>
</dbReference>
<feature type="transmembrane region" description="Helical" evidence="2">
    <location>
        <begin position="6"/>
        <end position="25"/>
    </location>
</feature>
<dbReference type="GO" id="GO:0016616">
    <property type="term" value="F:oxidoreductase activity, acting on the CH-OH group of donors, NAD or NADP as acceptor"/>
    <property type="evidence" value="ECO:0007669"/>
    <property type="project" value="TreeGrafter"/>
</dbReference>
<reference evidence="4" key="1">
    <citation type="submission" date="2016-03" db="EMBL/GenBank/DDBJ databases">
        <authorList>
            <person name="Devillers Hugo."/>
        </authorList>
    </citation>
    <scope>NUCLEOTIDE SEQUENCE [LARGE SCALE GENOMIC DNA]</scope>
</reference>
<gene>
    <name evidence="3" type="ORF">LAME_0E08328G</name>
</gene>
<keyword evidence="4" id="KW-1185">Reference proteome</keyword>
<evidence type="ECO:0000313" key="4">
    <source>
        <dbReference type="Proteomes" id="UP000191144"/>
    </source>
</evidence>